<evidence type="ECO:0000313" key="3">
    <source>
        <dbReference type="EMBL" id="OBA87449.1"/>
    </source>
</evidence>
<dbReference type="GO" id="GO:0043190">
    <property type="term" value="C:ATP-binding cassette (ABC) transporter complex"/>
    <property type="evidence" value="ECO:0007669"/>
    <property type="project" value="InterPro"/>
</dbReference>
<evidence type="ECO:0000256" key="1">
    <source>
        <dbReference type="SAM" id="SignalP"/>
    </source>
</evidence>
<dbReference type="SUPFAM" id="SSF53850">
    <property type="entry name" value="Periplasmic binding protein-like II"/>
    <property type="match status" value="1"/>
</dbReference>
<dbReference type="Proteomes" id="UP000093962">
    <property type="component" value="Unassembled WGS sequence"/>
</dbReference>
<dbReference type="InterPro" id="IPR007210">
    <property type="entry name" value="ABC_Gly_betaine_transp_sub-bd"/>
</dbReference>
<evidence type="ECO:0000313" key="4">
    <source>
        <dbReference type="Proteomes" id="UP000093962"/>
    </source>
</evidence>
<keyword evidence="1" id="KW-0732">Signal</keyword>
<feature type="chain" id="PRO_5038499207" description="ABC-type glycine betaine transport system substrate-binding domain-containing protein" evidence="1">
    <location>
        <begin position="22"/>
        <end position="286"/>
    </location>
</feature>
<comment type="caution">
    <text evidence="3">The sequence shown here is derived from an EMBL/GenBank/DDBJ whole genome shotgun (WGS) entry which is preliminary data.</text>
</comment>
<dbReference type="Gene3D" id="3.40.190.120">
    <property type="entry name" value="Osmoprotection protein (prox), domain 2"/>
    <property type="match status" value="1"/>
</dbReference>
<dbReference type="Pfam" id="PF04069">
    <property type="entry name" value="OpuAC"/>
    <property type="match status" value="1"/>
</dbReference>
<dbReference type="RefSeq" id="WP_064858961.1">
    <property type="nucleotide sequence ID" value="NZ_LZSF01000127.1"/>
</dbReference>
<reference evidence="3 4" key="1">
    <citation type="submission" date="2016-06" db="EMBL/GenBank/DDBJ databases">
        <authorList>
            <person name="Kjaerup R.B."/>
            <person name="Dalgaard T.S."/>
            <person name="Juul-Madsen H.R."/>
        </authorList>
    </citation>
    <scope>NUCLEOTIDE SEQUENCE [LARGE SCALE GENOMIC DNA]</scope>
    <source>
        <strain evidence="3 4">1199456.5</strain>
    </source>
</reference>
<feature type="signal peptide" evidence="1">
    <location>
        <begin position="1"/>
        <end position="21"/>
    </location>
</feature>
<accession>A0A1A0MPN3</accession>
<dbReference type="EMBL" id="LZSF01000127">
    <property type="protein sequence ID" value="OBA87449.1"/>
    <property type="molecule type" value="Genomic_DNA"/>
</dbReference>
<dbReference type="Gene3D" id="3.40.190.10">
    <property type="entry name" value="Periplasmic binding protein-like II"/>
    <property type="match status" value="1"/>
</dbReference>
<gene>
    <name evidence="3" type="ORF">A5642_19875</name>
</gene>
<proteinExistence type="predicted"/>
<protein>
    <recommendedName>
        <fullName evidence="2">ABC-type glycine betaine transport system substrate-binding domain-containing protein</fullName>
    </recommendedName>
</protein>
<dbReference type="OrthoDB" id="4774756at2"/>
<name>A0A1A0MPN3_MYCMU</name>
<dbReference type="PROSITE" id="PS51257">
    <property type="entry name" value="PROKAR_LIPOPROTEIN"/>
    <property type="match status" value="1"/>
</dbReference>
<dbReference type="AlphaFoldDB" id="A0A1A0MPN3"/>
<evidence type="ECO:0000259" key="2">
    <source>
        <dbReference type="Pfam" id="PF04069"/>
    </source>
</evidence>
<organism evidence="3 4">
    <name type="scientific">Mycolicibacterium mucogenicum</name>
    <name type="common">Mycobacterium mucogenicum</name>
    <dbReference type="NCBI Taxonomy" id="56689"/>
    <lineage>
        <taxon>Bacteria</taxon>
        <taxon>Bacillati</taxon>
        <taxon>Actinomycetota</taxon>
        <taxon>Actinomycetes</taxon>
        <taxon>Mycobacteriales</taxon>
        <taxon>Mycobacteriaceae</taxon>
        <taxon>Mycolicibacterium</taxon>
    </lineage>
</organism>
<sequence>MSRRVAAGGVALAALLTAATAGCSSGQSVPGPPAVTVGAAPTSESKLLAHLYSAALGYFGIPTRVHLVPDPVAALDSADVTVAPGLTGELLARFVPHATARADEQVYRSMISALPEGVAAADYTASAQDKPAAAVATATADRWGAKDVAALPGHCAGLSVGVVAGDAHPARVGDCVLPAAREFKDTASLFDALKAAAVTVAWTSTAAPAAPSGVTVLTDRTALIRAENVVPLYRRNVLAEQQVLALNGIAGELDTATLTDMIGQVDKGADPAAVAGAWLAQHPLDH</sequence>
<dbReference type="GO" id="GO:0022857">
    <property type="term" value="F:transmembrane transporter activity"/>
    <property type="evidence" value="ECO:0007669"/>
    <property type="project" value="InterPro"/>
</dbReference>
<feature type="domain" description="ABC-type glycine betaine transport system substrate-binding" evidence="2">
    <location>
        <begin position="34"/>
        <end position="281"/>
    </location>
</feature>